<gene>
    <name evidence="2" type="ORF">HNR48_002058</name>
</gene>
<name>A0A7X0JT25_9GAMM</name>
<dbReference type="AlphaFoldDB" id="A0A7X0JT25"/>
<dbReference type="InParanoid" id="A0A7X0JT25"/>
<accession>A0A7X0JT25</accession>
<comment type="caution">
    <text evidence="2">The sequence shown here is derived from an EMBL/GenBank/DDBJ whole genome shotgun (WGS) entry which is preliminary data.</text>
</comment>
<organism evidence="2 3">
    <name type="scientific">Pseudoteredinibacter isoporae</name>
    <dbReference type="NCBI Taxonomy" id="570281"/>
    <lineage>
        <taxon>Bacteria</taxon>
        <taxon>Pseudomonadati</taxon>
        <taxon>Pseudomonadota</taxon>
        <taxon>Gammaproteobacteria</taxon>
        <taxon>Cellvibrionales</taxon>
        <taxon>Cellvibrionaceae</taxon>
        <taxon>Pseudoteredinibacter</taxon>
    </lineage>
</organism>
<evidence type="ECO:0000313" key="3">
    <source>
        <dbReference type="Proteomes" id="UP000528457"/>
    </source>
</evidence>
<sequence>MKIVKDHISKFICAVLVLAIGQASNAAPNKKPFVDVLAYLASSDTDPHRVEFYRTLANAYPLIEGEKLLALIERDQEILAVVRIICGDKGIDCNGEAFAPYLEDIYSNIAASINPGGKKLLPKKILPYKGMLRMDIDLSHTSKRGEAYL</sequence>
<dbReference type="EMBL" id="JACHHT010000002">
    <property type="protein sequence ID" value="MBB6521773.1"/>
    <property type="molecule type" value="Genomic_DNA"/>
</dbReference>
<keyword evidence="1" id="KW-0732">Signal</keyword>
<dbReference type="Proteomes" id="UP000528457">
    <property type="component" value="Unassembled WGS sequence"/>
</dbReference>
<evidence type="ECO:0000313" key="2">
    <source>
        <dbReference type="EMBL" id="MBB6521773.1"/>
    </source>
</evidence>
<protein>
    <submittedName>
        <fullName evidence="2">Uncharacterized protein</fullName>
    </submittedName>
</protein>
<feature type="signal peptide" evidence="1">
    <location>
        <begin position="1"/>
        <end position="26"/>
    </location>
</feature>
<keyword evidence="3" id="KW-1185">Reference proteome</keyword>
<evidence type="ECO:0000256" key="1">
    <source>
        <dbReference type="SAM" id="SignalP"/>
    </source>
</evidence>
<reference evidence="2 3" key="1">
    <citation type="submission" date="2020-08" db="EMBL/GenBank/DDBJ databases">
        <title>Genomic Encyclopedia of Type Strains, Phase IV (KMG-IV): sequencing the most valuable type-strain genomes for metagenomic binning, comparative biology and taxonomic classification.</title>
        <authorList>
            <person name="Goeker M."/>
        </authorList>
    </citation>
    <scope>NUCLEOTIDE SEQUENCE [LARGE SCALE GENOMIC DNA]</scope>
    <source>
        <strain evidence="2 3">DSM 22368</strain>
    </source>
</reference>
<proteinExistence type="predicted"/>
<feature type="chain" id="PRO_5031447669" evidence="1">
    <location>
        <begin position="27"/>
        <end position="149"/>
    </location>
</feature>
<dbReference type="RefSeq" id="WP_166844563.1">
    <property type="nucleotide sequence ID" value="NZ_JAAONY010000002.1"/>
</dbReference>